<name>A0A820A036_9BILA</name>
<feature type="compositionally biased region" description="Low complexity" evidence="1">
    <location>
        <begin position="1"/>
        <end position="12"/>
    </location>
</feature>
<feature type="region of interest" description="Disordered" evidence="1">
    <location>
        <begin position="1"/>
        <end position="23"/>
    </location>
</feature>
<protein>
    <submittedName>
        <fullName evidence="2">Uncharacterized protein</fullName>
    </submittedName>
</protein>
<feature type="non-terminal residue" evidence="2">
    <location>
        <position position="1"/>
    </location>
</feature>
<evidence type="ECO:0000313" key="3">
    <source>
        <dbReference type="Proteomes" id="UP000663823"/>
    </source>
</evidence>
<proteinExistence type="predicted"/>
<dbReference type="Proteomes" id="UP000663823">
    <property type="component" value="Unassembled WGS sequence"/>
</dbReference>
<dbReference type="AlphaFoldDB" id="A0A820A036"/>
<dbReference type="EMBL" id="CAJOAX010018545">
    <property type="protein sequence ID" value="CAF4182082.1"/>
    <property type="molecule type" value="Genomic_DNA"/>
</dbReference>
<gene>
    <name evidence="2" type="ORF">OTI717_LOCUS37734</name>
</gene>
<feature type="non-terminal residue" evidence="2">
    <location>
        <position position="23"/>
    </location>
</feature>
<organism evidence="2 3">
    <name type="scientific">Rotaria sordida</name>
    <dbReference type="NCBI Taxonomy" id="392033"/>
    <lineage>
        <taxon>Eukaryota</taxon>
        <taxon>Metazoa</taxon>
        <taxon>Spiralia</taxon>
        <taxon>Gnathifera</taxon>
        <taxon>Rotifera</taxon>
        <taxon>Eurotatoria</taxon>
        <taxon>Bdelloidea</taxon>
        <taxon>Philodinida</taxon>
        <taxon>Philodinidae</taxon>
        <taxon>Rotaria</taxon>
    </lineage>
</organism>
<reference evidence="2" key="1">
    <citation type="submission" date="2021-02" db="EMBL/GenBank/DDBJ databases">
        <authorList>
            <person name="Nowell W R."/>
        </authorList>
    </citation>
    <scope>NUCLEOTIDE SEQUENCE</scope>
</reference>
<sequence length="23" mass="2358">VPKPSPLKSSPVVPKPIPAPPKP</sequence>
<feature type="compositionally biased region" description="Pro residues" evidence="1">
    <location>
        <begin position="13"/>
        <end position="23"/>
    </location>
</feature>
<evidence type="ECO:0000256" key="1">
    <source>
        <dbReference type="SAM" id="MobiDB-lite"/>
    </source>
</evidence>
<comment type="caution">
    <text evidence="2">The sequence shown here is derived from an EMBL/GenBank/DDBJ whole genome shotgun (WGS) entry which is preliminary data.</text>
</comment>
<evidence type="ECO:0000313" key="2">
    <source>
        <dbReference type="EMBL" id="CAF4182082.1"/>
    </source>
</evidence>
<accession>A0A820A036</accession>